<name>A0ABW4FKY4_9PSEU</name>
<sequence>MAAGLQGTVALVTGALVTGALVTGASSGIGATAARDLATRGAAVELAARRTERLAAPAAEITAAGSGDAKQAFALPTR</sequence>
<dbReference type="Proteomes" id="UP001597145">
    <property type="component" value="Unassembled WGS sequence"/>
</dbReference>
<keyword evidence="2" id="KW-1185">Reference proteome</keyword>
<evidence type="ECO:0000313" key="1">
    <source>
        <dbReference type="EMBL" id="MFD1531264.1"/>
    </source>
</evidence>
<gene>
    <name evidence="1" type="ORF">ACFSCY_17650</name>
</gene>
<dbReference type="InterPro" id="IPR002347">
    <property type="entry name" value="SDR_fam"/>
</dbReference>
<reference evidence="2" key="1">
    <citation type="journal article" date="2019" name="Int. J. Syst. Evol. Microbiol.">
        <title>The Global Catalogue of Microorganisms (GCM) 10K type strain sequencing project: providing services to taxonomists for standard genome sequencing and annotation.</title>
        <authorList>
            <consortium name="The Broad Institute Genomics Platform"/>
            <consortium name="The Broad Institute Genome Sequencing Center for Infectious Disease"/>
            <person name="Wu L."/>
            <person name="Ma J."/>
        </authorList>
    </citation>
    <scope>NUCLEOTIDE SEQUENCE [LARGE SCALE GENOMIC DNA]</scope>
    <source>
        <strain evidence="2">JCM 12165</strain>
    </source>
</reference>
<protein>
    <submittedName>
        <fullName evidence="1">SDR family NAD(P)-dependent oxidoreductase</fullName>
    </submittedName>
</protein>
<dbReference type="Gene3D" id="3.40.50.720">
    <property type="entry name" value="NAD(P)-binding Rossmann-like Domain"/>
    <property type="match status" value="1"/>
</dbReference>
<dbReference type="EMBL" id="JBHUCP010000010">
    <property type="protein sequence ID" value="MFD1531264.1"/>
    <property type="molecule type" value="Genomic_DNA"/>
</dbReference>
<accession>A0ABW4FKY4</accession>
<organism evidence="1 2">
    <name type="scientific">Pseudonocardia aurantiaca</name>
    <dbReference type="NCBI Taxonomy" id="75290"/>
    <lineage>
        <taxon>Bacteria</taxon>
        <taxon>Bacillati</taxon>
        <taxon>Actinomycetota</taxon>
        <taxon>Actinomycetes</taxon>
        <taxon>Pseudonocardiales</taxon>
        <taxon>Pseudonocardiaceae</taxon>
        <taxon>Pseudonocardia</taxon>
    </lineage>
</organism>
<dbReference type="RefSeq" id="WP_379659812.1">
    <property type="nucleotide sequence ID" value="NZ_BAAAJG010000004.1"/>
</dbReference>
<dbReference type="SUPFAM" id="SSF51735">
    <property type="entry name" value="NAD(P)-binding Rossmann-fold domains"/>
    <property type="match status" value="1"/>
</dbReference>
<dbReference type="Pfam" id="PF00106">
    <property type="entry name" value="adh_short"/>
    <property type="match status" value="1"/>
</dbReference>
<dbReference type="InterPro" id="IPR036291">
    <property type="entry name" value="NAD(P)-bd_dom_sf"/>
</dbReference>
<proteinExistence type="predicted"/>
<evidence type="ECO:0000313" key="2">
    <source>
        <dbReference type="Proteomes" id="UP001597145"/>
    </source>
</evidence>
<comment type="caution">
    <text evidence="1">The sequence shown here is derived from an EMBL/GenBank/DDBJ whole genome shotgun (WGS) entry which is preliminary data.</text>
</comment>